<reference evidence="1" key="2">
    <citation type="submission" date="2021-07" db="EMBL/GenBank/DDBJ databases">
        <title>Giant CbK-like Caulobacter bacteriophages have genetically divergent genomes.</title>
        <authorList>
            <person name="Wilson K."/>
            <person name="Ely B."/>
        </authorList>
    </citation>
    <scope>NUCLEOTIDE SEQUENCE</scope>
</reference>
<gene>
    <name evidence="1" type="ORF">CcrSC_gp128</name>
</gene>
<keyword evidence="2" id="KW-1185">Reference proteome</keyword>
<protein>
    <submittedName>
        <fullName evidence="1">Uncharacterized protein</fullName>
    </submittedName>
</protein>
<sequence length="46" mass="4664">MRRFDVRHEGFGGLKVDPYNTLGDGGGGCVGDGGSVGIQPDGGTRV</sequence>
<organism evidence="1 2">
    <name type="scientific">Caulobacter phage CcrSC</name>
    <dbReference type="NCBI Taxonomy" id="2283272"/>
    <lineage>
        <taxon>Viruses</taxon>
        <taxon>Duplodnaviria</taxon>
        <taxon>Heunggongvirae</taxon>
        <taxon>Uroviricota</taxon>
        <taxon>Caudoviricetes</taxon>
        <taxon>Jeanschmidtviridae</taxon>
        <taxon>Bertelyvirus</taxon>
        <taxon>Bertelyvirus SC</taxon>
    </lineage>
</organism>
<reference evidence="1" key="1">
    <citation type="submission" date="2018-07" db="EMBL/GenBank/DDBJ databases">
        <authorList>
            <person name="Wilson K.M."/>
            <person name="Ely B."/>
        </authorList>
    </citation>
    <scope>NUCLEOTIDE SEQUENCE</scope>
</reference>
<proteinExistence type="predicted"/>
<evidence type="ECO:0000313" key="1">
    <source>
        <dbReference type="EMBL" id="AXQ69710.1"/>
    </source>
</evidence>
<dbReference type="EMBL" id="MH588547">
    <property type="protein sequence ID" value="AXQ69710.1"/>
    <property type="molecule type" value="Genomic_DNA"/>
</dbReference>
<accession>A0A385EDH0</accession>
<evidence type="ECO:0000313" key="2">
    <source>
        <dbReference type="Proteomes" id="UP000259683"/>
    </source>
</evidence>
<dbReference type="Proteomes" id="UP000259683">
    <property type="component" value="Segment"/>
</dbReference>
<name>A0A385EDH0_9CAUD</name>